<evidence type="ECO:0000256" key="2">
    <source>
        <dbReference type="SAM" id="MobiDB-lite"/>
    </source>
</evidence>
<dbReference type="EnsemblMetazoa" id="CLYHEMT006458.2">
    <property type="protein sequence ID" value="CLYHEMP006458.2"/>
    <property type="gene ID" value="CLYHEMG006458"/>
</dbReference>
<dbReference type="OrthoDB" id="9973968at2759"/>
<proteinExistence type="inferred from homology"/>
<evidence type="ECO:0000313" key="4">
    <source>
        <dbReference type="Proteomes" id="UP000594262"/>
    </source>
</evidence>
<dbReference type="InterPro" id="IPR033336">
    <property type="entry name" value="SAXO1/2"/>
</dbReference>
<feature type="region of interest" description="Disordered" evidence="2">
    <location>
        <begin position="226"/>
        <end position="277"/>
    </location>
</feature>
<dbReference type="GO" id="GO:0005856">
    <property type="term" value="C:cytoskeleton"/>
    <property type="evidence" value="ECO:0007669"/>
    <property type="project" value="TreeGrafter"/>
</dbReference>
<accession>A0A7M5V2K1</accession>
<dbReference type="PANTHER" id="PTHR31516:SF17">
    <property type="entry name" value="STABILIZER OF AXONEMAL MICROTUBULES 2"/>
    <property type="match status" value="1"/>
</dbReference>
<name>A0A7M5V2K1_9CNID</name>
<dbReference type="GeneID" id="136808841"/>
<feature type="compositionally biased region" description="Polar residues" evidence="2">
    <location>
        <begin position="268"/>
        <end position="277"/>
    </location>
</feature>
<dbReference type="RefSeq" id="XP_066921500.1">
    <property type="nucleotide sequence ID" value="XM_067065399.1"/>
</dbReference>
<feature type="compositionally biased region" description="Polar residues" evidence="2">
    <location>
        <begin position="237"/>
        <end position="256"/>
    </location>
</feature>
<dbReference type="GO" id="GO:0008017">
    <property type="term" value="F:microtubule binding"/>
    <property type="evidence" value="ECO:0007669"/>
    <property type="project" value="InterPro"/>
</dbReference>
<dbReference type="PANTHER" id="PTHR31516">
    <property type="entry name" value="STABILIZER OF AXONEMAL MICROTUBULES 2"/>
    <property type="match status" value="1"/>
</dbReference>
<protein>
    <submittedName>
        <fullName evidence="3">Uncharacterized protein</fullName>
    </submittedName>
</protein>
<sequence length="495" mass="56993">MFDEETERLLKERGLKCICQLCDCGRPHRHKGCRKTQPSVSLALQNGQQKMVSDYQSKFGHYHSIIPVEPIRPLQKPRDPNPPPMDMRTEKQMAYKVFENVDRMKPCKLKGEIEKLSDGLFNGQSVYKDSYPVHKVNQVKPIPQNTTFKPNTDESRNFNSETEYHQNFPKKEKIAQNAFREKPALSYNLLYPNEGLSAIPKQSYKNTVHDGQKGERVAKCVPHKDNVQLGTDGEISDSMTTNKTHFQQPRKQTPTKSMKPKQHLTKNGKFSGTTQNRSDYKYDLNEAKSARQQTFPEHPSLINLSMNVPVDFQTVKMMSYNSLPKVTEKVQTIKKLDRYTPPKEKFDTKTTNQDVFQNFGVQPRVGGIRQMQIKKSSAKIEGKSSYSSTFKNPGKVDRILYDAQYDDNLRLPPKSERFSDTSVMRSSYQSKIGHEKVKPFKPEYKIHTNNNDESAFSGMTHYQEIYKSNPFDACVFPKYLAKEQAAKRFGTTIRS</sequence>
<organism evidence="3 4">
    <name type="scientific">Clytia hemisphaerica</name>
    <dbReference type="NCBI Taxonomy" id="252671"/>
    <lineage>
        <taxon>Eukaryota</taxon>
        <taxon>Metazoa</taxon>
        <taxon>Cnidaria</taxon>
        <taxon>Hydrozoa</taxon>
        <taxon>Hydroidolina</taxon>
        <taxon>Leptothecata</taxon>
        <taxon>Obeliida</taxon>
        <taxon>Clytiidae</taxon>
        <taxon>Clytia</taxon>
    </lineage>
</organism>
<comment type="similarity">
    <text evidence="1">Belongs to the FAM154 family.</text>
</comment>
<evidence type="ECO:0000256" key="1">
    <source>
        <dbReference type="ARBA" id="ARBA00008738"/>
    </source>
</evidence>
<dbReference type="AlphaFoldDB" id="A0A7M5V2K1"/>
<dbReference type="Proteomes" id="UP000594262">
    <property type="component" value="Unplaced"/>
</dbReference>
<evidence type="ECO:0000313" key="3">
    <source>
        <dbReference type="EnsemblMetazoa" id="CLYHEMP006458.2"/>
    </source>
</evidence>
<reference evidence="3" key="1">
    <citation type="submission" date="2021-01" db="UniProtKB">
        <authorList>
            <consortium name="EnsemblMetazoa"/>
        </authorList>
    </citation>
    <scope>IDENTIFICATION</scope>
</reference>
<keyword evidence="4" id="KW-1185">Reference proteome</keyword>